<feature type="transmembrane region" description="Helical" evidence="7">
    <location>
        <begin position="254"/>
        <end position="276"/>
    </location>
</feature>
<feature type="transmembrane region" description="Helical" evidence="7">
    <location>
        <begin position="185"/>
        <end position="209"/>
    </location>
</feature>
<evidence type="ECO:0000313" key="9">
    <source>
        <dbReference type="RefSeq" id="XP_014669691.1"/>
    </source>
</evidence>
<keyword evidence="8" id="KW-1185">Reference proteome</keyword>
<gene>
    <name evidence="9 10 11" type="primary">LOC106810757</name>
</gene>
<proteinExistence type="inferred from homology"/>
<reference evidence="9 10" key="1">
    <citation type="submission" date="2025-05" db="UniProtKB">
        <authorList>
            <consortium name="RefSeq"/>
        </authorList>
    </citation>
    <scope>IDENTIFICATION</scope>
</reference>
<dbReference type="RefSeq" id="XP_014669706.1">
    <property type="nucleotide sequence ID" value="XM_014814220.1"/>
</dbReference>
<evidence type="ECO:0000256" key="1">
    <source>
        <dbReference type="ARBA" id="ARBA00004141"/>
    </source>
</evidence>
<accession>A0ABM1EBX0</accession>
<evidence type="ECO:0000313" key="8">
    <source>
        <dbReference type="Proteomes" id="UP000695022"/>
    </source>
</evidence>
<evidence type="ECO:0000256" key="2">
    <source>
        <dbReference type="ARBA" id="ARBA00009816"/>
    </source>
</evidence>
<dbReference type="PANTHER" id="PTHR31158">
    <property type="entry name" value="DUAL OXIDASE 2"/>
    <property type="match status" value="1"/>
</dbReference>
<name>A0ABM1EBX0_PRICU</name>
<protein>
    <submittedName>
        <fullName evidence="9 10">Dual oxidase maturation factor 1-like</fullName>
    </submittedName>
</protein>
<evidence type="ECO:0000256" key="5">
    <source>
        <dbReference type="ARBA" id="ARBA00023136"/>
    </source>
</evidence>
<feature type="transmembrane region" description="Helical" evidence="7">
    <location>
        <begin position="216"/>
        <end position="234"/>
    </location>
</feature>
<sequence length="350" mass="39846">MANGWFDAFRSEGGPTLYGENRTSVTQDALLVALYILFIMFMFAFLIILPGIRKERFKTFFAVTVSLFVGTVILVCTYGSDWHVGEANIACPYKAFSDIKIEARVGVKIGLRSFNITLHGAPLSTVDDPLYYNERISWLGLEDVKTGYKAALVKGLPYPILTVAEYFSVDHEGFIWGRCYRSAGYYSYMLLWTAFAIWLVGNVLFCMVLRYGAYSMILTGVLLLLTNGLYYMLLPKYELRIHFDLEVLRFKLGWCYWLVLATGILCICVGATIAVVDACSPQHMSLIFEMDKDERRREFEAGREEMESRGYELSQYPGHTHLYEIRQRSSKAPNDRVREEPAVVVNVGAL</sequence>
<keyword evidence="5 7" id="KW-0472">Membrane</keyword>
<dbReference type="Pfam" id="PF10204">
    <property type="entry name" value="DuoxA"/>
    <property type="match status" value="1"/>
</dbReference>
<evidence type="ECO:0000256" key="6">
    <source>
        <dbReference type="ARBA" id="ARBA00023180"/>
    </source>
</evidence>
<evidence type="ECO:0000256" key="7">
    <source>
        <dbReference type="SAM" id="Phobius"/>
    </source>
</evidence>
<feature type="transmembrane region" description="Helical" evidence="7">
    <location>
        <begin position="60"/>
        <end position="80"/>
    </location>
</feature>
<dbReference type="InterPro" id="IPR018469">
    <property type="entry name" value="Dual_oxidase_maturation_fac"/>
</dbReference>
<evidence type="ECO:0000313" key="11">
    <source>
        <dbReference type="RefSeq" id="XP_014669706.1"/>
    </source>
</evidence>
<dbReference type="GeneID" id="106810757"/>
<comment type="subcellular location">
    <subcellularLocation>
        <location evidence="1">Membrane</location>
        <topology evidence="1">Multi-pass membrane protein</topology>
    </subcellularLocation>
</comment>
<evidence type="ECO:0000313" key="10">
    <source>
        <dbReference type="RefSeq" id="XP_014669698.1"/>
    </source>
</evidence>
<dbReference type="RefSeq" id="XP_014669691.1">
    <property type="nucleotide sequence ID" value="XM_014814205.1"/>
</dbReference>
<dbReference type="PANTHER" id="PTHR31158:SF10">
    <property type="entry name" value="LD27791P"/>
    <property type="match status" value="1"/>
</dbReference>
<evidence type="ECO:0000256" key="4">
    <source>
        <dbReference type="ARBA" id="ARBA00022989"/>
    </source>
</evidence>
<feature type="transmembrane region" description="Helical" evidence="7">
    <location>
        <begin position="29"/>
        <end position="48"/>
    </location>
</feature>
<comment type="similarity">
    <text evidence="2">Belongs to the DUOXA family.</text>
</comment>
<keyword evidence="6" id="KW-0325">Glycoprotein</keyword>
<keyword evidence="3 7" id="KW-0812">Transmembrane</keyword>
<dbReference type="Proteomes" id="UP000695022">
    <property type="component" value="Unplaced"/>
</dbReference>
<keyword evidence="4 7" id="KW-1133">Transmembrane helix</keyword>
<evidence type="ECO:0000256" key="3">
    <source>
        <dbReference type="ARBA" id="ARBA00022692"/>
    </source>
</evidence>
<organism evidence="8 9">
    <name type="scientific">Priapulus caudatus</name>
    <name type="common">Priapulid worm</name>
    <dbReference type="NCBI Taxonomy" id="37621"/>
    <lineage>
        <taxon>Eukaryota</taxon>
        <taxon>Metazoa</taxon>
        <taxon>Ecdysozoa</taxon>
        <taxon>Scalidophora</taxon>
        <taxon>Priapulida</taxon>
        <taxon>Priapulimorpha</taxon>
        <taxon>Priapulimorphida</taxon>
        <taxon>Priapulidae</taxon>
        <taxon>Priapulus</taxon>
    </lineage>
</organism>
<dbReference type="RefSeq" id="XP_014669698.1">
    <property type="nucleotide sequence ID" value="XM_014814212.1"/>
</dbReference>